<accession>A0A8S5NE01</accession>
<protein>
    <submittedName>
        <fullName evidence="1">Uncharacterized protein</fullName>
    </submittedName>
</protein>
<organism evidence="1">
    <name type="scientific">Siphoviridae sp. cthSp75</name>
    <dbReference type="NCBI Taxonomy" id="2826424"/>
    <lineage>
        <taxon>Viruses</taxon>
        <taxon>Duplodnaviria</taxon>
        <taxon>Heunggongvirae</taxon>
        <taxon>Uroviricota</taxon>
        <taxon>Caudoviricetes</taxon>
    </lineage>
</organism>
<reference evidence="1" key="1">
    <citation type="journal article" date="2021" name="Proc. Natl. Acad. Sci. U.S.A.">
        <title>A Catalog of Tens of Thousands of Viruses from Human Metagenomes Reveals Hidden Associations with Chronic Diseases.</title>
        <authorList>
            <person name="Tisza M.J."/>
            <person name="Buck C.B."/>
        </authorList>
    </citation>
    <scope>NUCLEOTIDE SEQUENCE</scope>
    <source>
        <strain evidence="1">CthSp75</strain>
    </source>
</reference>
<name>A0A8S5NE01_9CAUD</name>
<evidence type="ECO:0000313" key="1">
    <source>
        <dbReference type="EMBL" id="DAD92857.1"/>
    </source>
</evidence>
<proteinExistence type="predicted"/>
<dbReference type="EMBL" id="BK015146">
    <property type="protein sequence ID" value="DAD92857.1"/>
    <property type="molecule type" value="Genomic_DNA"/>
</dbReference>
<sequence>MVNEPNILWWNVSWKNEIALTKIIISWLAQKCQPFLLFKYFYYP</sequence>